<dbReference type="EMBL" id="OB670686">
    <property type="protein sequence ID" value="CAD7234980.1"/>
    <property type="molecule type" value="Genomic_DNA"/>
</dbReference>
<keyword evidence="9" id="KW-0694">RNA-binding</keyword>
<evidence type="ECO:0000256" key="10">
    <source>
        <dbReference type="ARBA" id="ARBA00023157"/>
    </source>
</evidence>
<dbReference type="OrthoDB" id="3685at2759"/>
<accession>A0A7R8ZUJ0</accession>
<dbReference type="Pfam" id="PF00557">
    <property type="entry name" value="Peptidase_M24"/>
    <property type="match status" value="1"/>
</dbReference>
<dbReference type="InterPro" id="IPR036005">
    <property type="entry name" value="Creatinase/aminopeptidase-like"/>
</dbReference>
<dbReference type="InterPro" id="IPR004506">
    <property type="entry name" value="MnmA-like"/>
</dbReference>
<evidence type="ECO:0000256" key="11">
    <source>
        <dbReference type="ARBA" id="ARBA00049564"/>
    </source>
</evidence>
<dbReference type="InterPro" id="IPR029149">
    <property type="entry name" value="Creatin/AminoP/Spt16_N"/>
</dbReference>
<dbReference type="FunFam" id="3.40.50.620:FF:000115">
    <property type="entry name" value="tRNA-specific 2-thiouridylase MnmA"/>
    <property type="match status" value="1"/>
</dbReference>
<evidence type="ECO:0000256" key="1">
    <source>
        <dbReference type="ARBA" id="ARBA00003986"/>
    </source>
</evidence>
<comment type="catalytic activity">
    <reaction evidence="11">
        <text>5-taurinomethyluridine(34) in tRNA + S-sulfanyl-L-cysteinyl-[protein] + AH2 + ATP = 5-taurinomethyl-2-thiouridine(34) in tRNA + L-cysteinyl-[protein] + A + AMP + diphosphate + H(+)</text>
        <dbReference type="Rhea" id="RHEA:47040"/>
        <dbReference type="Rhea" id="RHEA-COMP:10131"/>
        <dbReference type="Rhea" id="RHEA-COMP:11726"/>
        <dbReference type="Rhea" id="RHEA-COMP:11732"/>
        <dbReference type="Rhea" id="RHEA-COMP:11733"/>
        <dbReference type="ChEBI" id="CHEBI:13193"/>
        <dbReference type="ChEBI" id="CHEBI:15378"/>
        <dbReference type="ChEBI" id="CHEBI:17499"/>
        <dbReference type="ChEBI" id="CHEBI:29950"/>
        <dbReference type="ChEBI" id="CHEBI:30616"/>
        <dbReference type="ChEBI" id="CHEBI:33019"/>
        <dbReference type="ChEBI" id="CHEBI:61963"/>
        <dbReference type="ChEBI" id="CHEBI:87171"/>
        <dbReference type="ChEBI" id="CHEBI:87172"/>
        <dbReference type="ChEBI" id="CHEBI:456215"/>
        <dbReference type="EC" id="2.8.1.14"/>
    </reaction>
</comment>
<dbReference type="GO" id="GO:0002143">
    <property type="term" value="P:tRNA wobble position uridine thiolation"/>
    <property type="evidence" value="ECO:0007669"/>
    <property type="project" value="TreeGrafter"/>
</dbReference>
<dbReference type="PANTHER" id="PTHR11933:SF5">
    <property type="entry name" value="MITOCHONDRIAL TRNA-SPECIFIC 2-THIOURIDYLASE 1"/>
    <property type="match status" value="1"/>
</dbReference>
<protein>
    <recommendedName>
        <fullName evidence="3">tRNA-5-taurinomethyluridine 2-sulfurtransferase</fullName>
        <ecNumber evidence="3">2.8.1.14</ecNumber>
    </recommendedName>
</protein>
<evidence type="ECO:0000256" key="7">
    <source>
        <dbReference type="ARBA" id="ARBA00022741"/>
    </source>
</evidence>
<dbReference type="GO" id="GO:0061708">
    <property type="term" value="F:tRNA-5-taurinomethyluridine 2-sulfurtransferase"/>
    <property type="evidence" value="ECO:0007669"/>
    <property type="project" value="UniProtKB-EC"/>
</dbReference>
<evidence type="ECO:0000256" key="6">
    <source>
        <dbReference type="ARBA" id="ARBA00022694"/>
    </source>
</evidence>
<dbReference type="EC" id="2.8.1.14" evidence="3"/>
<evidence type="ECO:0000313" key="12">
    <source>
        <dbReference type="EMBL" id="CAD7234980.1"/>
    </source>
</evidence>
<name>A0A7R8ZUJ0_9CRUS</name>
<evidence type="ECO:0000256" key="4">
    <source>
        <dbReference type="ARBA" id="ARBA00022555"/>
    </source>
</evidence>
<dbReference type="Gene3D" id="3.40.50.620">
    <property type="entry name" value="HUPs"/>
    <property type="match status" value="1"/>
</dbReference>
<dbReference type="SUPFAM" id="SSF52402">
    <property type="entry name" value="Adenine nucleotide alpha hydrolases-like"/>
    <property type="match status" value="1"/>
</dbReference>
<sequence length="351" mass="39789">MIKIWEGEKLSKTQAMEVSGVDEVQWLTAFDDSLKINAAQVEDFYFLINEHQRARKEILTRDERMSQILIPQFPGKTLQNSYPILEKLRQKKRPEEIHAMEKACAITREGFKRCLKALKPGTYEYMLEAEFAYSFTQMGANGFAYEPIVASVGLSGGVDSSVAAYLMKKAGHEVIGVFMRNWNDADPTLEEECPWIEDSTDAMLVAEKLDIPFQVIDLSKDYEQRIVHYMFSEYEQGRTPNPDVLCNREIKFDLFLKIALDLGADGVATGHYVQKKTDKNSEGEVVHHLLAGADPNKDQSYFLCQLNQAQLAYAHFPIGHMQKSEVRALANEIGLDNAQKKDSQGLCFIGK</sequence>
<feature type="non-terminal residue" evidence="12">
    <location>
        <position position="1"/>
    </location>
</feature>
<evidence type="ECO:0000256" key="8">
    <source>
        <dbReference type="ARBA" id="ARBA00022840"/>
    </source>
</evidence>
<dbReference type="SUPFAM" id="SSF53092">
    <property type="entry name" value="Creatinase/prolidase N-terminal domain"/>
    <property type="match status" value="1"/>
</dbReference>
<dbReference type="GO" id="GO:0005524">
    <property type="term" value="F:ATP binding"/>
    <property type="evidence" value="ECO:0007669"/>
    <property type="project" value="UniProtKB-KW"/>
</dbReference>
<evidence type="ECO:0000256" key="2">
    <source>
        <dbReference type="ARBA" id="ARBA00006191"/>
    </source>
</evidence>
<comment type="similarity">
    <text evidence="2">Belongs to the MnmA/TRMU family.</text>
</comment>
<dbReference type="InterPro" id="IPR014729">
    <property type="entry name" value="Rossmann-like_a/b/a_fold"/>
</dbReference>
<dbReference type="PANTHER" id="PTHR11933">
    <property type="entry name" value="TRNA 5-METHYLAMINOMETHYL-2-THIOURIDYLATE -METHYLTRANSFERASE"/>
    <property type="match status" value="1"/>
</dbReference>
<keyword evidence="6" id="KW-0819">tRNA processing</keyword>
<evidence type="ECO:0000256" key="9">
    <source>
        <dbReference type="ARBA" id="ARBA00022884"/>
    </source>
</evidence>
<keyword evidence="8" id="KW-0067">ATP-binding</keyword>
<proteinExistence type="inferred from homology"/>
<comment type="function">
    <text evidence="1">Catalyzes the 2-thiolation of uridine at the wobble position (U34) of mitochondrial tRNA(Lys), tRNA(Glu) and tRNA(Gln). Required for the formation of 5-taurinomethyl-2-thiouridine (tm5s2U) of mitochondrial tRNA(Lys), tRNA(Glu), and tRNA(Gln) at the wobble position. ATP is required to activate the C2 atom of the wobble base.</text>
</comment>
<dbReference type="Pfam" id="PF03054">
    <property type="entry name" value="tRNA_Me_trans"/>
    <property type="match status" value="1"/>
</dbReference>
<dbReference type="Gene3D" id="3.40.350.10">
    <property type="entry name" value="Creatinase/prolidase N-terminal domain"/>
    <property type="match status" value="1"/>
</dbReference>
<dbReference type="CDD" id="cd01998">
    <property type="entry name" value="MnmA_TRMU-like"/>
    <property type="match status" value="1"/>
</dbReference>
<dbReference type="AlphaFoldDB" id="A0A7R8ZUJ0"/>
<keyword evidence="7" id="KW-0547">Nucleotide-binding</keyword>
<evidence type="ECO:0000256" key="5">
    <source>
        <dbReference type="ARBA" id="ARBA00022679"/>
    </source>
</evidence>
<dbReference type="GO" id="GO:0000049">
    <property type="term" value="F:tRNA binding"/>
    <property type="evidence" value="ECO:0007669"/>
    <property type="project" value="UniProtKB-KW"/>
</dbReference>
<dbReference type="SUPFAM" id="SSF55920">
    <property type="entry name" value="Creatinase/aminopeptidase"/>
    <property type="match status" value="1"/>
</dbReference>
<dbReference type="InterPro" id="IPR000994">
    <property type="entry name" value="Pept_M24"/>
</dbReference>
<keyword evidence="4" id="KW-0820">tRNA-binding</keyword>
<evidence type="ECO:0000256" key="3">
    <source>
        <dbReference type="ARBA" id="ARBA00011953"/>
    </source>
</evidence>
<organism evidence="12">
    <name type="scientific">Cyprideis torosa</name>
    <dbReference type="NCBI Taxonomy" id="163714"/>
    <lineage>
        <taxon>Eukaryota</taxon>
        <taxon>Metazoa</taxon>
        <taxon>Ecdysozoa</taxon>
        <taxon>Arthropoda</taxon>
        <taxon>Crustacea</taxon>
        <taxon>Oligostraca</taxon>
        <taxon>Ostracoda</taxon>
        <taxon>Podocopa</taxon>
        <taxon>Podocopida</taxon>
        <taxon>Cytherocopina</taxon>
        <taxon>Cytheroidea</taxon>
        <taxon>Cytherideidae</taxon>
        <taxon>Cyprideis</taxon>
    </lineage>
</organism>
<gene>
    <name evidence="12" type="ORF">CTOB1V02_LOCUS12796</name>
</gene>
<keyword evidence="10" id="KW-1015">Disulfide bond</keyword>
<keyword evidence="5" id="KW-0808">Transferase</keyword>
<reference evidence="12" key="1">
    <citation type="submission" date="2020-11" db="EMBL/GenBank/DDBJ databases">
        <authorList>
            <person name="Tran Van P."/>
        </authorList>
    </citation>
    <scope>NUCLEOTIDE SEQUENCE</scope>
</reference>